<sequence>MSFIQTLKWEWIQFRRTPFQYLAVLLFVLAAVYSISNGISLREKQLETLAKVESDYLAERSVYEKILESGGTKVESRPWVDLSNPFYGMWNSIVYKLKTPSPMMSLAIGQAEQYGFYKRLTFYTSGYDSDLSAEISNPERIAFGALDLTFCVIFLLPLLLIVLCYPIGGYEEDVKMAPLVQIQGDNYHAWIWKRTSAIGLGASMIVILLIAVPSIFSGAFTRVPYQLFTYYSIVIMVYLWFWIGVISAIISLRLGQTSQTMGLVLVWVVFGMVIPGAVQQGASLKFPNSMLVDYLDAKRIDQGEIYEADFEAVWDSLRVKLPEIEQTKLATQPDSAKIEAAKGSVYRAEVAFHMKEVSENIEAGFQQRNDFIESSYWYNPLMGIQNYLYSLADTDFYAYQEYRVAIQDASLELSKKGCVEEWNDEKVDVNRFRSYFNLVSEK</sequence>
<reference evidence="2 3" key="1">
    <citation type="submission" date="2018-08" db="EMBL/GenBank/DDBJ databases">
        <title>Genomic Encyclopedia of Archaeal and Bacterial Type Strains, Phase II (KMG-II): from individual species to whole genera.</title>
        <authorList>
            <person name="Goeker M."/>
        </authorList>
    </citation>
    <scope>NUCLEOTIDE SEQUENCE [LARGE SCALE GENOMIC DNA]</scope>
    <source>
        <strain evidence="2 3">DSM 15986</strain>
    </source>
</reference>
<dbReference type="EMBL" id="QUNF01000042">
    <property type="protein sequence ID" value="REG77546.1"/>
    <property type="molecule type" value="Genomic_DNA"/>
</dbReference>
<dbReference type="OrthoDB" id="6016419at2"/>
<dbReference type="RefSeq" id="WP_086543909.1">
    <property type="nucleotide sequence ID" value="NZ_MSSW01000099.1"/>
</dbReference>
<keyword evidence="1" id="KW-0472">Membrane</keyword>
<evidence type="ECO:0000313" key="3">
    <source>
        <dbReference type="Proteomes" id="UP000256405"/>
    </source>
</evidence>
<feature type="transmembrane region" description="Helical" evidence="1">
    <location>
        <begin position="141"/>
        <end position="167"/>
    </location>
</feature>
<feature type="transmembrane region" description="Helical" evidence="1">
    <location>
        <begin position="197"/>
        <end position="216"/>
    </location>
</feature>
<feature type="transmembrane region" description="Helical" evidence="1">
    <location>
        <begin position="21"/>
        <end position="39"/>
    </location>
</feature>
<feature type="transmembrane region" description="Helical" evidence="1">
    <location>
        <begin position="228"/>
        <end position="250"/>
    </location>
</feature>
<evidence type="ECO:0000313" key="2">
    <source>
        <dbReference type="EMBL" id="REG77546.1"/>
    </source>
</evidence>
<keyword evidence="3" id="KW-1185">Reference proteome</keyword>
<accession>A0A3E0D4D3</accession>
<keyword evidence="1" id="KW-1133">Transmembrane helix</keyword>
<dbReference type="Pfam" id="PF12040">
    <property type="entry name" value="DUF3526"/>
    <property type="match status" value="1"/>
</dbReference>
<dbReference type="InterPro" id="IPR021913">
    <property type="entry name" value="DUF3526"/>
</dbReference>
<name>A0A3E0D4D3_9BACT</name>
<keyword evidence="1" id="KW-0812">Transmembrane</keyword>
<proteinExistence type="predicted"/>
<feature type="transmembrane region" description="Helical" evidence="1">
    <location>
        <begin position="262"/>
        <end position="278"/>
    </location>
</feature>
<evidence type="ECO:0000256" key="1">
    <source>
        <dbReference type="SAM" id="Phobius"/>
    </source>
</evidence>
<gene>
    <name evidence="2" type="ORF">C8N25_14218</name>
</gene>
<dbReference type="Proteomes" id="UP000256405">
    <property type="component" value="Unassembled WGS sequence"/>
</dbReference>
<comment type="caution">
    <text evidence="2">The sequence shown here is derived from an EMBL/GenBank/DDBJ whole genome shotgun (WGS) entry which is preliminary data.</text>
</comment>
<dbReference type="AlphaFoldDB" id="A0A3E0D4D3"/>
<organism evidence="2 3">
    <name type="scientific">Algoriphagus antarcticus</name>
    <dbReference type="NCBI Taxonomy" id="238540"/>
    <lineage>
        <taxon>Bacteria</taxon>
        <taxon>Pseudomonadati</taxon>
        <taxon>Bacteroidota</taxon>
        <taxon>Cytophagia</taxon>
        <taxon>Cytophagales</taxon>
        <taxon>Cyclobacteriaceae</taxon>
        <taxon>Algoriphagus</taxon>
    </lineage>
</organism>
<protein>
    <submittedName>
        <fullName evidence="2">ABC-2 type transport system permease protein</fullName>
    </submittedName>
</protein>